<proteinExistence type="predicted"/>
<dbReference type="Pfam" id="PF06812">
    <property type="entry name" value="ImpA_N"/>
    <property type="match status" value="1"/>
</dbReference>
<accession>A0A157SJ17</accession>
<dbReference type="EMBL" id="FKIF01000006">
    <property type="protein sequence ID" value="SAI69906.1"/>
    <property type="molecule type" value="Genomic_DNA"/>
</dbReference>
<evidence type="ECO:0000259" key="1">
    <source>
        <dbReference type="Pfam" id="PF06812"/>
    </source>
</evidence>
<keyword evidence="3" id="KW-1185">Reference proteome</keyword>
<dbReference type="PANTHER" id="PTHR37951">
    <property type="entry name" value="CYTOPLASMIC PROTEIN-RELATED"/>
    <property type="match status" value="1"/>
</dbReference>
<organism evidence="2 3">
    <name type="scientific">Bordetella ansorpii</name>
    <dbReference type="NCBI Taxonomy" id="288768"/>
    <lineage>
        <taxon>Bacteria</taxon>
        <taxon>Pseudomonadati</taxon>
        <taxon>Pseudomonadota</taxon>
        <taxon>Betaproteobacteria</taxon>
        <taxon>Burkholderiales</taxon>
        <taxon>Alcaligenaceae</taxon>
        <taxon>Bordetella</taxon>
    </lineage>
</organism>
<evidence type="ECO:0000313" key="2">
    <source>
        <dbReference type="EMBL" id="SAI69906.1"/>
    </source>
</evidence>
<reference evidence="2 3" key="1">
    <citation type="submission" date="2016-04" db="EMBL/GenBank/DDBJ databases">
        <authorList>
            <consortium name="Pathogen Informatics"/>
        </authorList>
    </citation>
    <scope>NUCLEOTIDE SEQUENCE [LARGE SCALE GENOMIC DNA]</scope>
    <source>
        <strain evidence="2 3">H050680373</strain>
    </source>
</reference>
<name>A0A157SJ17_9BORD</name>
<protein>
    <submittedName>
        <fullName evidence="2">Uncharacterized protein conserved in bacteria</fullName>
    </submittedName>
</protein>
<evidence type="ECO:0000313" key="3">
    <source>
        <dbReference type="Proteomes" id="UP000076848"/>
    </source>
</evidence>
<dbReference type="NCBIfam" id="TIGR03363">
    <property type="entry name" value="VI_chp_8"/>
    <property type="match status" value="1"/>
</dbReference>
<dbReference type="PANTHER" id="PTHR37951:SF1">
    <property type="entry name" value="TYPE VI SECRETION SYSTEM COMPONENT TSSA1"/>
    <property type="match status" value="1"/>
</dbReference>
<dbReference type="STRING" id="288768.SAMEA3906486_02781"/>
<dbReference type="Proteomes" id="UP000076848">
    <property type="component" value="Unassembled WGS sequence"/>
</dbReference>
<dbReference type="InterPro" id="IPR017740">
    <property type="entry name" value="TssA-like"/>
</dbReference>
<dbReference type="AlphaFoldDB" id="A0A157SJ17"/>
<dbReference type="InterPro" id="IPR010657">
    <property type="entry name" value="ImpA_N"/>
</dbReference>
<gene>
    <name evidence="2" type="ORF">SAMEA3906486_02781</name>
</gene>
<feature type="domain" description="ImpA N-terminal" evidence="1">
    <location>
        <begin position="42"/>
        <end position="163"/>
    </location>
</feature>
<sequence>MSLVPSECVHRIRTSDGVASGRARFFTVARLMTNMEFAELLKTLEPNLPCGEDLEYDPEFLQLQQATVGKSEQQFGATIIPAQPPDWRNVEKLALALLERTRDLRVIAFLTQAWAETRGLPGYAEGVALAASTLEHYWEDVHPRLDVYGEEDPMPRMNALASLGDPLGCARSARSAVLLDDVHGKLSMRDAESLLEGSKTDTDYPGGRPRLTESLRQAWLGPEPAVLAVSDAAAALRRIQEHTTSRLGGSWSPDFAGVLRSLDTIRRVWSDMDSGTGVAPETPPEAFEPEAAAGAAPAAAVSTAAAEQRPTIVQNVVRWQEAQITSREEAAAMLAKVCAYFEAHEPSHPAPVLIRRVQQLIPLSFHEILRNLAPQGLDQFEAWIPRDAENRTHTGS</sequence>